<sequence length="606" mass="66583">MSKAHLGVSAYYHDSAAALIVDGVPVAAAQEERFTRKRHDSAFPRNAIRYCLEATGLQLSDLASITYYEQSEVKFRRMLSSFASAGPGGFRTFTRVLPKWLQWKRRVLLTVDRELDQLGLGRGPRAIAIPHHRSHAASAFFASPFNQAAVVCIDGVGEWQTTTVWRGDHDQLELVDSISYPHSLGLLYSAFTEFCGFKVDSGEYKLMGLAPYGEPRYASLIVDQIVRLRDDGSFSLNLDCFEFLRGHRMTGPAFERLFDGPARSPEAPLTQRECDLAASIQVVTDQAVLGLVKAAKTMTGMSNLCLAGGVALNCVSNGGIDRSGLFKRLWVQPAAGDAGCALGAALDTSIRLDGRPPVNSDDAMSGAYLGPQFSDEAIVAFLESHGHRYVQLPEAPLLDTVVSALDAGKVVGWFQGRMEFGPRALGARSILGDPRNANMQRTMNLKIKYRESFRPFAPSVLKEDSHAYFSMENESPYMLVVAPVTAAIREEGAPRRSLGCINDIRSDLPAITHVDFSARVQTVTESRNSRYARLLKAFRARTGCSVLVNTSFNVRGEPIVCTPEEAFRCFMRTEIDVLVLGSCVLFKSEQGALSETTDWRAEIPLD</sequence>
<dbReference type="RefSeq" id="WP_296661590.1">
    <property type="nucleotide sequence ID" value="NZ_CP141769.1"/>
</dbReference>
<dbReference type="PANTHER" id="PTHR34847">
    <property type="entry name" value="NODULATION PROTEIN U"/>
    <property type="match status" value="1"/>
</dbReference>
<evidence type="ECO:0000259" key="2">
    <source>
        <dbReference type="Pfam" id="PF02543"/>
    </source>
</evidence>
<dbReference type="SUPFAM" id="SSF53067">
    <property type="entry name" value="Actin-like ATPase domain"/>
    <property type="match status" value="1"/>
</dbReference>
<dbReference type="Proteomes" id="UP001334732">
    <property type="component" value="Chromosome"/>
</dbReference>
<evidence type="ECO:0000259" key="3">
    <source>
        <dbReference type="Pfam" id="PF16861"/>
    </source>
</evidence>
<evidence type="ECO:0000313" key="4">
    <source>
        <dbReference type="EMBL" id="WRS38227.1"/>
    </source>
</evidence>
<evidence type="ECO:0000256" key="1">
    <source>
        <dbReference type="ARBA" id="ARBA00006129"/>
    </source>
</evidence>
<evidence type="ECO:0000313" key="5">
    <source>
        <dbReference type="Proteomes" id="UP001334732"/>
    </source>
</evidence>
<feature type="domain" description="Carbamoyltransferase C-terminal" evidence="3">
    <location>
        <begin position="404"/>
        <end position="586"/>
    </location>
</feature>
<reference evidence="4 5" key="1">
    <citation type="submission" date="2023-12" db="EMBL/GenBank/DDBJ databases">
        <title>Thiobacillus sedimentum sp. nov., a chemolithoautotrophic sulfur-oxidizing bacterium isolated from freshwater sediment.</title>
        <authorList>
            <person name="Luo J."/>
            <person name="Dai C."/>
        </authorList>
    </citation>
    <scope>NUCLEOTIDE SEQUENCE [LARGE SCALE GENOMIC DNA]</scope>
    <source>
        <strain evidence="4 5">SCUT-2</strain>
    </source>
</reference>
<name>A0ABZ1CG63_9PROT</name>
<dbReference type="Pfam" id="PF16861">
    <property type="entry name" value="Carbam_trans_C"/>
    <property type="match status" value="1"/>
</dbReference>
<dbReference type="CDD" id="cd24098">
    <property type="entry name" value="ASKHA_NBD_TobZ_N"/>
    <property type="match status" value="1"/>
</dbReference>
<dbReference type="PANTHER" id="PTHR34847:SF1">
    <property type="entry name" value="NODULATION PROTEIN U"/>
    <property type="match status" value="1"/>
</dbReference>
<dbReference type="Gene3D" id="3.90.870.20">
    <property type="entry name" value="Carbamoyltransferase, C-terminal domain"/>
    <property type="match status" value="1"/>
</dbReference>
<gene>
    <name evidence="4" type="ORF">VA613_09400</name>
</gene>
<proteinExistence type="inferred from homology"/>
<dbReference type="InterPro" id="IPR038152">
    <property type="entry name" value="Carbam_trans_C_sf"/>
</dbReference>
<dbReference type="InterPro" id="IPR051338">
    <property type="entry name" value="NodU/CmcH_Carbamoyltrnsfr"/>
</dbReference>
<organism evidence="4 5">
    <name type="scientific">Thiobacillus sedimenti</name>
    <dbReference type="NCBI Taxonomy" id="3110231"/>
    <lineage>
        <taxon>Bacteria</taxon>
        <taxon>Pseudomonadati</taxon>
        <taxon>Pseudomonadota</taxon>
        <taxon>Betaproteobacteria</taxon>
        <taxon>Nitrosomonadales</taxon>
        <taxon>Thiobacillaceae</taxon>
        <taxon>Thiobacillus</taxon>
    </lineage>
</organism>
<dbReference type="Gene3D" id="3.30.420.40">
    <property type="match status" value="2"/>
</dbReference>
<dbReference type="InterPro" id="IPR003696">
    <property type="entry name" value="Carbtransf_dom"/>
</dbReference>
<dbReference type="InterPro" id="IPR031730">
    <property type="entry name" value="Carbam_trans_C"/>
</dbReference>
<accession>A0ABZ1CG63</accession>
<protein>
    <submittedName>
        <fullName evidence="4">Carbamoyltransferase</fullName>
    </submittedName>
</protein>
<keyword evidence="5" id="KW-1185">Reference proteome</keyword>
<dbReference type="Pfam" id="PF02543">
    <property type="entry name" value="Carbam_trans_N"/>
    <property type="match status" value="1"/>
</dbReference>
<feature type="domain" description="Carbamoyltransferase" evidence="2">
    <location>
        <begin position="6"/>
        <end position="346"/>
    </location>
</feature>
<dbReference type="EMBL" id="CP141769">
    <property type="protein sequence ID" value="WRS38227.1"/>
    <property type="molecule type" value="Genomic_DNA"/>
</dbReference>
<dbReference type="InterPro" id="IPR043129">
    <property type="entry name" value="ATPase_NBD"/>
</dbReference>
<comment type="similarity">
    <text evidence="1">Belongs to the NodU/CmcH family.</text>
</comment>